<proteinExistence type="predicted"/>
<comment type="caution">
    <text evidence="2">The sequence shown here is derived from an EMBL/GenBank/DDBJ whole genome shotgun (WGS) entry which is preliminary data.</text>
</comment>
<gene>
    <name evidence="2" type="ORF">HNY73_014472</name>
</gene>
<evidence type="ECO:0000313" key="3">
    <source>
        <dbReference type="Proteomes" id="UP000807504"/>
    </source>
</evidence>
<name>A0A8T0ETA5_ARGBR</name>
<evidence type="ECO:0000313" key="2">
    <source>
        <dbReference type="EMBL" id="KAF8777646.1"/>
    </source>
</evidence>
<feature type="region of interest" description="Disordered" evidence="1">
    <location>
        <begin position="23"/>
        <end position="45"/>
    </location>
</feature>
<reference evidence="2" key="2">
    <citation type="submission" date="2020-06" db="EMBL/GenBank/DDBJ databases">
        <authorList>
            <person name="Sheffer M."/>
        </authorList>
    </citation>
    <scope>NUCLEOTIDE SEQUENCE</scope>
</reference>
<reference evidence="2" key="1">
    <citation type="journal article" date="2020" name="bioRxiv">
        <title>Chromosome-level reference genome of the European wasp spider Argiope bruennichi: a resource for studies on range expansion and evolutionary adaptation.</title>
        <authorList>
            <person name="Sheffer M.M."/>
            <person name="Hoppe A."/>
            <person name="Krehenwinkel H."/>
            <person name="Uhl G."/>
            <person name="Kuss A.W."/>
            <person name="Jensen L."/>
            <person name="Jensen C."/>
            <person name="Gillespie R.G."/>
            <person name="Hoff K.J."/>
            <person name="Prost S."/>
        </authorList>
    </citation>
    <scope>NUCLEOTIDE SEQUENCE</scope>
</reference>
<accession>A0A8T0ETA5</accession>
<dbReference type="EMBL" id="JABXBU010002072">
    <property type="protein sequence ID" value="KAF8777646.1"/>
    <property type="molecule type" value="Genomic_DNA"/>
</dbReference>
<dbReference type="Proteomes" id="UP000807504">
    <property type="component" value="Unassembled WGS sequence"/>
</dbReference>
<sequence length="138" mass="15667">MRLFSSDNRAICHSQLATELSAQHNESERVVGQPQKRGKGKIHPTFEKDQISPSICPHLDQIRILRLQKGSGKEVSSVIAAEFNPSLSTRPIVGLDTFVWAVFTATPLLLELLTWIAVRRKVFWQLSVLLRMLFEVLF</sequence>
<keyword evidence="3" id="KW-1185">Reference proteome</keyword>
<organism evidence="2 3">
    <name type="scientific">Argiope bruennichi</name>
    <name type="common">Wasp spider</name>
    <name type="synonym">Aranea bruennichi</name>
    <dbReference type="NCBI Taxonomy" id="94029"/>
    <lineage>
        <taxon>Eukaryota</taxon>
        <taxon>Metazoa</taxon>
        <taxon>Ecdysozoa</taxon>
        <taxon>Arthropoda</taxon>
        <taxon>Chelicerata</taxon>
        <taxon>Arachnida</taxon>
        <taxon>Araneae</taxon>
        <taxon>Araneomorphae</taxon>
        <taxon>Entelegynae</taxon>
        <taxon>Araneoidea</taxon>
        <taxon>Araneidae</taxon>
        <taxon>Argiope</taxon>
    </lineage>
</organism>
<evidence type="ECO:0000256" key="1">
    <source>
        <dbReference type="SAM" id="MobiDB-lite"/>
    </source>
</evidence>
<dbReference type="AlphaFoldDB" id="A0A8T0ETA5"/>
<protein>
    <submittedName>
        <fullName evidence="2">Uncharacterized protein</fullName>
    </submittedName>
</protein>